<dbReference type="Araport" id="AT2G34224"/>
<gene>
    <name evidence="1 2" type="ordered locus">At2g34224</name>
</gene>
<dbReference type="EMBL" id="CP002685">
    <property type="protein sequence ID" value="ANM62048.1"/>
    <property type="molecule type" value="Genomic_DNA"/>
</dbReference>
<dbReference type="GeneID" id="28718322"/>
<evidence type="ECO:0000313" key="1">
    <source>
        <dbReference type="Araport" id="AT2G34224"/>
    </source>
</evidence>
<dbReference type="ExpressionAtlas" id="A0A1P8AZG3">
    <property type="expression patterns" value="baseline"/>
</dbReference>
<protein>
    <submittedName>
        <fullName evidence="2">Uncharacterized protein</fullName>
    </submittedName>
</protein>
<sequence length="41" mass="4951">MYLSLQDKHIVEVYHDHFPKVEKTEAEVRPRKRRSHCSNSV</sequence>
<dbReference type="TAIR" id="AT2G34224"/>
<proteinExistence type="predicted"/>
<reference evidence="2 3" key="1">
    <citation type="journal article" date="1999" name="Nature">
        <title>Sequence and analysis of chromosome 2 of the plant Arabidopsis thaliana.</title>
        <authorList>
            <person name="Lin X."/>
            <person name="Kaul S."/>
            <person name="Rounsley S."/>
            <person name="Shea T.P."/>
            <person name="Benito M.I."/>
            <person name="Town C.D."/>
            <person name="Fujii C.Y."/>
            <person name="Mason T."/>
            <person name="Bowman C.L."/>
            <person name="Barnstead M."/>
            <person name="Feldblyum T.V."/>
            <person name="Buell C.R."/>
            <person name="Ketchum K.A."/>
            <person name="Lee J."/>
            <person name="Ronning C.M."/>
            <person name="Koo H.L."/>
            <person name="Moffat K.S."/>
            <person name="Cronin L.A."/>
            <person name="Shen M."/>
            <person name="Pai G."/>
            <person name="Van Aken S."/>
            <person name="Umayam L."/>
            <person name="Tallon L.J."/>
            <person name="Gill J.E."/>
            <person name="Adams M.D."/>
            <person name="Carrera A.J."/>
            <person name="Creasy T.H."/>
            <person name="Goodman H.M."/>
            <person name="Somerville C.R."/>
            <person name="Copenhaver G.P."/>
            <person name="Preuss D."/>
            <person name="Nierman W.C."/>
            <person name="White O."/>
            <person name="Eisen J.A."/>
            <person name="Salzberg S.L."/>
            <person name="Fraser C.M."/>
            <person name="Venter J.C."/>
        </authorList>
    </citation>
    <scope>NUCLEOTIDE SEQUENCE [LARGE SCALE GENOMIC DNA]</scope>
    <source>
        <strain evidence="3">cv. Columbia</strain>
    </source>
</reference>
<dbReference type="AlphaFoldDB" id="A0A1P8AZG3"/>
<keyword evidence="3" id="KW-1185">Reference proteome</keyword>
<evidence type="ECO:0000313" key="3">
    <source>
        <dbReference type="Proteomes" id="UP000006548"/>
    </source>
</evidence>
<dbReference type="RefSeq" id="NP_001324230.1">
    <property type="nucleotide sequence ID" value="NM_001336498.1"/>
</dbReference>
<name>A0A1P8AZG3_ARATH</name>
<organism evidence="2 3">
    <name type="scientific">Arabidopsis thaliana</name>
    <name type="common">Mouse-ear cress</name>
    <dbReference type="NCBI Taxonomy" id="3702"/>
    <lineage>
        <taxon>Eukaryota</taxon>
        <taxon>Viridiplantae</taxon>
        <taxon>Streptophyta</taxon>
        <taxon>Embryophyta</taxon>
        <taxon>Tracheophyta</taxon>
        <taxon>Spermatophyta</taxon>
        <taxon>Magnoliopsida</taxon>
        <taxon>eudicotyledons</taxon>
        <taxon>Gunneridae</taxon>
        <taxon>Pentapetalae</taxon>
        <taxon>rosids</taxon>
        <taxon>malvids</taxon>
        <taxon>Brassicales</taxon>
        <taxon>Brassicaceae</taxon>
        <taxon>Camelineae</taxon>
        <taxon>Arabidopsis</taxon>
    </lineage>
</organism>
<dbReference type="ProteomicsDB" id="216294"/>
<dbReference type="OrthoDB" id="10278960at2759"/>
<reference evidence="3" key="2">
    <citation type="journal article" date="2017" name="Plant J.">
        <title>Araport11: a complete reannotation of the Arabidopsis thaliana reference genome.</title>
        <authorList>
            <person name="Cheng C.Y."/>
            <person name="Krishnakumar V."/>
            <person name="Chan A.P."/>
            <person name="Thibaud-Nissen F."/>
            <person name="Schobel S."/>
            <person name="Town C.D."/>
        </authorList>
    </citation>
    <scope>GENOME REANNOTATION</scope>
    <source>
        <strain evidence="3">cv. Columbia</strain>
    </source>
</reference>
<dbReference type="Proteomes" id="UP000006548">
    <property type="component" value="Chromosome 2"/>
</dbReference>
<evidence type="ECO:0000313" key="2">
    <source>
        <dbReference type="EMBL" id="ANM62048.1"/>
    </source>
</evidence>
<accession>A0A1P8AZG3</accession>